<dbReference type="Proteomes" id="UP000006038">
    <property type="component" value="Chromosome 1"/>
</dbReference>
<evidence type="ECO:0000313" key="4">
    <source>
        <dbReference type="EnsemblPlants" id="OB01G23730.1"/>
    </source>
</evidence>
<evidence type="ECO:0000313" key="5">
    <source>
        <dbReference type="Proteomes" id="UP000006038"/>
    </source>
</evidence>
<feature type="compositionally biased region" description="Pro residues" evidence="1">
    <location>
        <begin position="45"/>
        <end position="63"/>
    </location>
</feature>
<reference evidence="4" key="2">
    <citation type="submission" date="2013-04" db="UniProtKB">
        <authorList>
            <consortium name="EnsemblPlants"/>
        </authorList>
    </citation>
    <scope>IDENTIFICATION</scope>
</reference>
<feature type="domain" description="Hydrophobic seed protein" evidence="3">
    <location>
        <begin position="68"/>
        <end position="141"/>
    </location>
</feature>
<accession>J3KZG7</accession>
<keyword evidence="2" id="KW-0732">Signal</keyword>
<evidence type="ECO:0000256" key="2">
    <source>
        <dbReference type="SAM" id="SignalP"/>
    </source>
</evidence>
<dbReference type="PANTHER" id="PTHR31731">
    <property type="match status" value="1"/>
</dbReference>
<dbReference type="SUPFAM" id="SSF47699">
    <property type="entry name" value="Bifunctional inhibitor/lipid-transfer protein/seed storage 2S albumin"/>
    <property type="match status" value="1"/>
</dbReference>
<feature type="chain" id="PRO_5003771816" description="Hydrophobic seed protein domain-containing protein" evidence="2">
    <location>
        <begin position="26"/>
        <end position="150"/>
    </location>
</feature>
<feature type="region of interest" description="Disordered" evidence="1">
    <location>
        <begin position="32"/>
        <end position="64"/>
    </location>
</feature>
<feature type="signal peptide" evidence="2">
    <location>
        <begin position="1"/>
        <end position="25"/>
    </location>
</feature>
<dbReference type="InterPro" id="IPR036312">
    <property type="entry name" value="Bifun_inhib/LTP/seed_sf"/>
</dbReference>
<dbReference type="InterPro" id="IPR027923">
    <property type="entry name" value="Hydrophob_seed_dom"/>
</dbReference>
<dbReference type="AlphaFoldDB" id="J3KZG7"/>
<dbReference type="EnsemblPlants" id="OB01G23730.1">
    <property type="protein sequence ID" value="OB01G23730.1"/>
    <property type="gene ID" value="OB01G23730"/>
</dbReference>
<dbReference type="Gene3D" id="1.10.110.10">
    <property type="entry name" value="Plant lipid-transfer and hydrophobic proteins"/>
    <property type="match status" value="1"/>
</dbReference>
<protein>
    <recommendedName>
        <fullName evidence="3">Hydrophobic seed protein domain-containing protein</fullName>
    </recommendedName>
</protein>
<evidence type="ECO:0000259" key="3">
    <source>
        <dbReference type="Pfam" id="PF14547"/>
    </source>
</evidence>
<name>J3KZG7_ORYBR</name>
<dbReference type="Pfam" id="PF14547">
    <property type="entry name" value="Hydrophob_seed"/>
    <property type="match status" value="1"/>
</dbReference>
<evidence type="ECO:0000256" key="1">
    <source>
        <dbReference type="SAM" id="MobiDB-lite"/>
    </source>
</evidence>
<dbReference type="STRING" id="4533.J3KZG7"/>
<proteinExistence type="predicted"/>
<dbReference type="HOGENOM" id="CLU_138801_0_0_1"/>
<reference evidence="4" key="1">
    <citation type="journal article" date="2013" name="Nat. Commun.">
        <title>Whole-genome sequencing of Oryza brachyantha reveals mechanisms underlying Oryza genome evolution.</title>
        <authorList>
            <person name="Chen J."/>
            <person name="Huang Q."/>
            <person name="Gao D."/>
            <person name="Wang J."/>
            <person name="Lang Y."/>
            <person name="Liu T."/>
            <person name="Li B."/>
            <person name="Bai Z."/>
            <person name="Luis Goicoechea J."/>
            <person name="Liang C."/>
            <person name="Chen C."/>
            <person name="Zhang W."/>
            <person name="Sun S."/>
            <person name="Liao Y."/>
            <person name="Zhang X."/>
            <person name="Yang L."/>
            <person name="Song C."/>
            <person name="Wang M."/>
            <person name="Shi J."/>
            <person name="Liu G."/>
            <person name="Liu J."/>
            <person name="Zhou H."/>
            <person name="Zhou W."/>
            <person name="Yu Q."/>
            <person name="An N."/>
            <person name="Chen Y."/>
            <person name="Cai Q."/>
            <person name="Wang B."/>
            <person name="Liu B."/>
            <person name="Min J."/>
            <person name="Huang Y."/>
            <person name="Wu H."/>
            <person name="Li Z."/>
            <person name="Zhang Y."/>
            <person name="Yin Y."/>
            <person name="Song W."/>
            <person name="Jiang J."/>
            <person name="Jackson S.A."/>
            <person name="Wing R.A."/>
            <person name="Wang J."/>
            <person name="Chen M."/>
        </authorList>
    </citation>
    <scope>NUCLEOTIDE SEQUENCE [LARGE SCALE GENOMIC DNA]</scope>
    <source>
        <strain evidence="4">cv. IRGC 101232</strain>
    </source>
</reference>
<keyword evidence="5" id="KW-1185">Reference proteome</keyword>
<dbReference type="Gramene" id="OB01G23730.1">
    <property type="protein sequence ID" value="OB01G23730.1"/>
    <property type="gene ID" value="OB01G23730"/>
</dbReference>
<organism evidence="4">
    <name type="scientific">Oryza brachyantha</name>
    <name type="common">malo sina</name>
    <dbReference type="NCBI Taxonomy" id="4533"/>
    <lineage>
        <taxon>Eukaryota</taxon>
        <taxon>Viridiplantae</taxon>
        <taxon>Streptophyta</taxon>
        <taxon>Embryophyta</taxon>
        <taxon>Tracheophyta</taxon>
        <taxon>Spermatophyta</taxon>
        <taxon>Magnoliopsida</taxon>
        <taxon>Liliopsida</taxon>
        <taxon>Poales</taxon>
        <taxon>Poaceae</taxon>
        <taxon>BOP clade</taxon>
        <taxon>Oryzoideae</taxon>
        <taxon>Oryzeae</taxon>
        <taxon>Oryzinae</taxon>
        <taxon>Oryza</taxon>
    </lineage>
</organism>
<sequence>MATNQAKSSTLFISMILWALTSVNGQQLTNPCLAAPTPNTTEPPMLAPAPPPTSSPTPAPAPSSLPKCPLISADLGACVTLGLGNNPISSARQQCCSQISKLGSNTATACLCDAVKADVRVGVDVSIAPIIALILNLCGKVSTLVAVCVR</sequence>
<dbReference type="InterPro" id="IPR051636">
    <property type="entry name" value="Plant_LTP/defense-related"/>
</dbReference>